<dbReference type="InterPro" id="IPR051906">
    <property type="entry name" value="TolC-like"/>
</dbReference>
<keyword evidence="10" id="KW-1185">Reference proteome</keyword>
<evidence type="ECO:0000256" key="7">
    <source>
        <dbReference type="ARBA" id="ARBA00023237"/>
    </source>
</evidence>
<comment type="subcellular location">
    <subcellularLocation>
        <location evidence="1">Cell outer membrane</location>
    </subcellularLocation>
</comment>
<feature type="signal peptide" evidence="8">
    <location>
        <begin position="1"/>
        <end position="18"/>
    </location>
</feature>
<sequence>MRTILFVLLMGLCTVGHAMEEVPTPADLPSAIAAKTWIAQDPAVVEAQSGRMGAGHAAGMLAASPNEWIVKGSTQRRNYTSGPASGEWTAGLERTVRLPGKKKLDRQLGDAGIALADAQLGEATQGAARGLVDLWMGRLSARQARAFMTEQVQLARSNLQAVQKRHKAGDAAALDVNVAAADLAEVEQGMSEALASETKAQARLNVRFPGAADAEPPMLGQPVKLEESEVVWKDRVLAASDPLRMAQLRLEQAELAASRARADRLPDPTIGLYAASEAFSRERIVGVSVSMPLPGSYRTERLGQALTEVDTARAARDRRQRELESEIADSYTDATSNYDCWKLAEEGASRTRQNAQLTQRAYGLGEADLQTLLLARRQSVDAMHSALDARTAALRSYYRLLIDARLIWGLARE</sequence>
<dbReference type="GO" id="GO:1990281">
    <property type="term" value="C:efflux pump complex"/>
    <property type="evidence" value="ECO:0007669"/>
    <property type="project" value="TreeGrafter"/>
</dbReference>
<dbReference type="PANTHER" id="PTHR30026:SF20">
    <property type="entry name" value="OUTER MEMBRANE PROTEIN TOLC"/>
    <property type="match status" value="1"/>
</dbReference>
<accession>A0A502C4U1</accession>
<dbReference type="AlphaFoldDB" id="A0A502C4U1"/>
<keyword evidence="8" id="KW-0732">Signal</keyword>
<keyword evidence="7" id="KW-0998">Cell outer membrane</keyword>
<evidence type="ECO:0000313" key="10">
    <source>
        <dbReference type="Proteomes" id="UP000319486"/>
    </source>
</evidence>
<keyword evidence="5" id="KW-0812">Transmembrane</keyword>
<comment type="caution">
    <text evidence="9">The sequence shown here is derived from an EMBL/GenBank/DDBJ whole genome shotgun (WGS) entry which is preliminary data.</text>
</comment>
<evidence type="ECO:0000256" key="6">
    <source>
        <dbReference type="ARBA" id="ARBA00023136"/>
    </source>
</evidence>
<evidence type="ECO:0000313" key="9">
    <source>
        <dbReference type="EMBL" id="TPG08575.1"/>
    </source>
</evidence>
<evidence type="ECO:0000256" key="5">
    <source>
        <dbReference type="ARBA" id="ARBA00022692"/>
    </source>
</evidence>
<gene>
    <name evidence="9" type="ORF">EAH88_10000</name>
</gene>
<dbReference type="RefSeq" id="WP_140652172.1">
    <property type="nucleotide sequence ID" value="NZ_RCZO01000005.1"/>
</dbReference>
<dbReference type="GO" id="GO:0009279">
    <property type="term" value="C:cell outer membrane"/>
    <property type="evidence" value="ECO:0007669"/>
    <property type="project" value="UniProtKB-SubCell"/>
</dbReference>
<evidence type="ECO:0000256" key="3">
    <source>
        <dbReference type="ARBA" id="ARBA00022448"/>
    </source>
</evidence>
<dbReference type="GO" id="GO:0015562">
    <property type="term" value="F:efflux transmembrane transporter activity"/>
    <property type="evidence" value="ECO:0007669"/>
    <property type="project" value="InterPro"/>
</dbReference>
<evidence type="ECO:0000256" key="1">
    <source>
        <dbReference type="ARBA" id="ARBA00004442"/>
    </source>
</evidence>
<dbReference type="Pfam" id="PF02321">
    <property type="entry name" value="OEP"/>
    <property type="match status" value="1"/>
</dbReference>
<dbReference type="Proteomes" id="UP000319486">
    <property type="component" value="Unassembled WGS sequence"/>
</dbReference>
<organism evidence="9 10">
    <name type="scientific">Rhodanobacter glycinis</name>
    <dbReference type="NCBI Taxonomy" id="582702"/>
    <lineage>
        <taxon>Bacteria</taxon>
        <taxon>Pseudomonadati</taxon>
        <taxon>Pseudomonadota</taxon>
        <taxon>Gammaproteobacteria</taxon>
        <taxon>Lysobacterales</taxon>
        <taxon>Rhodanobacteraceae</taxon>
        <taxon>Rhodanobacter</taxon>
    </lineage>
</organism>
<comment type="similarity">
    <text evidence="2">Belongs to the outer membrane factor (OMF) (TC 1.B.17) family.</text>
</comment>
<dbReference type="PANTHER" id="PTHR30026">
    <property type="entry name" value="OUTER MEMBRANE PROTEIN TOLC"/>
    <property type="match status" value="1"/>
</dbReference>
<keyword evidence="4" id="KW-1134">Transmembrane beta strand</keyword>
<proteinExistence type="inferred from homology"/>
<feature type="chain" id="PRO_5021387096" evidence="8">
    <location>
        <begin position="19"/>
        <end position="413"/>
    </location>
</feature>
<protein>
    <submittedName>
        <fullName evidence="9">TolC family protein</fullName>
    </submittedName>
</protein>
<dbReference type="Gene3D" id="1.20.1600.10">
    <property type="entry name" value="Outer membrane efflux proteins (OEP)"/>
    <property type="match status" value="1"/>
</dbReference>
<dbReference type="EMBL" id="RCZO01000005">
    <property type="protein sequence ID" value="TPG08575.1"/>
    <property type="molecule type" value="Genomic_DNA"/>
</dbReference>
<keyword evidence="6" id="KW-0472">Membrane</keyword>
<evidence type="ECO:0000256" key="2">
    <source>
        <dbReference type="ARBA" id="ARBA00007613"/>
    </source>
</evidence>
<name>A0A502C4U1_9GAMM</name>
<dbReference type="GO" id="GO:0015288">
    <property type="term" value="F:porin activity"/>
    <property type="evidence" value="ECO:0007669"/>
    <property type="project" value="TreeGrafter"/>
</dbReference>
<evidence type="ECO:0000256" key="4">
    <source>
        <dbReference type="ARBA" id="ARBA00022452"/>
    </source>
</evidence>
<keyword evidence="3" id="KW-0813">Transport</keyword>
<reference evidence="9 10" key="1">
    <citation type="journal article" date="2019" name="Environ. Microbiol.">
        <title>Species interactions and distinct microbial communities in high Arctic permafrost affected cryosols are associated with the CH4 and CO2 gas fluxes.</title>
        <authorList>
            <person name="Altshuler I."/>
            <person name="Hamel J."/>
            <person name="Turney S."/>
            <person name="Magnuson E."/>
            <person name="Levesque R."/>
            <person name="Greer C."/>
            <person name="Whyte L.G."/>
        </authorList>
    </citation>
    <scope>NUCLEOTIDE SEQUENCE [LARGE SCALE GENOMIC DNA]</scope>
    <source>
        <strain evidence="9 10">S13Y</strain>
    </source>
</reference>
<evidence type="ECO:0000256" key="8">
    <source>
        <dbReference type="SAM" id="SignalP"/>
    </source>
</evidence>
<dbReference type="SUPFAM" id="SSF56954">
    <property type="entry name" value="Outer membrane efflux proteins (OEP)"/>
    <property type="match status" value="1"/>
</dbReference>
<dbReference type="InterPro" id="IPR003423">
    <property type="entry name" value="OMP_efflux"/>
</dbReference>